<dbReference type="InterPro" id="IPR046848">
    <property type="entry name" value="E_motif"/>
</dbReference>
<dbReference type="GO" id="GO:0003723">
    <property type="term" value="F:RNA binding"/>
    <property type="evidence" value="ECO:0007669"/>
    <property type="project" value="InterPro"/>
</dbReference>
<keyword evidence="2" id="KW-1185">Reference proteome</keyword>
<evidence type="ECO:0000313" key="2">
    <source>
        <dbReference type="Proteomes" id="UP001055439"/>
    </source>
</evidence>
<accession>A0A9E7FSG4</accession>
<dbReference type="PANTHER" id="PTHR47926:SF344">
    <property type="entry name" value="OS07G0636900 PROTEIN"/>
    <property type="match status" value="1"/>
</dbReference>
<gene>
    <name evidence="1" type="ORF">MUK42_19658</name>
</gene>
<evidence type="ECO:0000313" key="1">
    <source>
        <dbReference type="EMBL" id="URE01540.1"/>
    </source>
</evidence>
<dbReference type="Pfam" id="PF20431">
    <property type="entry name" value="E_motif"/>
    <property type="match status" value="1"/>
</dbReference>
<protein>
    <submittedName>
        <fullName evidence="1">PPR repeat</fullName>
    </submittedName>
</protein>
<dbReference type="PANTHER" id="PTHR47926">
    <property type="entry name" value="PENTATRICOPEPTIDE REPEAT-CONTAINING PROTEIN"/>
    <property type="match status" value="1"/>
</dbReference>
<dbReference type="EMBL" id="CP097507">
    <property type="protein sequence ID" value="URE01540.1"/>
    <property type="molecule type" value="Genomic_DNA"/>
</dbReference>
<dbReference type="InterPro" id="IPR046960">
    <property type="entry name" value="PPR_At4g14850-like_plant"/>
</dbReference>
<name>A0A9E7FSG4_9LILI</name>
<proteinExistence type="predicted"/>
<dbReference type="InterPro" id="IPR011990">
    <property type="entry name" value="TPR-like_helical_dom_sf"/>
</dbReference>
<dbReference type="Proteomes" id="UP001055439">
    <property type="component" value="Chromosome 5"/>
</dbReference>
<dbReference type="GO" id="GO:0009451">
    <property type="term" value="P:RNA modification"/>
    <property type="evidence" value="ECO:0007669"/>
    <property type="project" value="InterPro"/>
</dbReference>
<dbReference type="AlphaFoldDB" id="A0A9E7FSG4"/>
<reference evidence="1" key="1">
    <citation type="submission" date="2022-05" db="EMBL/GenBank/DDBJ databases">
        <title>The Musa troglodytarum L. genome provides insights into the mechanism of non-climacteric behaviour and enrichment of carotenoids.</title>
        <authorList>
            <person name="Wang J."/>
        </authorList>
    </citation>
    <scope>NUCLEOTIDE SEQUENCE</scope>
    <source>
        <tissue evidence="1">Leaf</tissue>
    </source>
</reference>
<organism evidence="1 2">
    <name type="scientific">Musa troglodytarum</name>
    <name type="common">fe'i banana</name>
    <dbReference type="NCBI Taxonomy" id="320322"/>
    <lineage>
        <taxon>Eukaryota</taxon>
        <taxon>Viridiplantae</taxon>
        <taxon>Streptophyta</taxon>
        <taxon>Embryophyta</taxon>
        <taxon>Tracheophyta</taxon>
        <taxon>Spermatophyta</taxon>
        <taxon>Magnoliopsida</taxon>
        <taxon>Liliopsida</taxon>
        <taxon>Zingiberales</taxon>
        <taxon>Musaceae</taxon>
        <taxon>Musa</taxon>
    </lineage>
</organism>
<dbReference type="Gene3D" id="1.25.40.10">
    <property type="entry name" value="Tetratricopeptide repeat domain"/>
    <property type="match status" value="1"/>
</dbReference>
<sequence>MPMEPDAAILGALLAGCRVHGDTEVGDRVSKRMMRMRPEKSGYYVSLANMYAGAGRYSDAERVREFMKERSVSKQIGYSSVESES</sequence>
<dbReference type="OrthoDB" id="185373at2759"/>